<name>A0A916S2G6_9HYPH</name>
<evidence type="ECO:0000313" key="3">
    <source>
        <dbReference type="Proteomes" id="UP000636264"/>
    </source>
</evidence>
<reference evidence="2" key="1">
    <citation type="journal article" date="2014" name="Int. J. Syst. Evol. Microbiol.">
        <title>Complete genome sequence of Corynebacterium casei LMG S-19264T (=DSM 44701T), isolated from a smear-ripened cheese.</title>
        <authorList>
            <consortium name="US DOE Joint Genome Institute (JGI-PGF)"/>
            <person name="Walter F."/>
            <person name="Albersmeier A."/>
            <person name="Kalinowski J."/>
            <person name="Ruckert C."/>
        </authorList>
    </citation>
    <scope>NUCLEOTIDE SEQUENCE</scope>
    <source>
        <strain evidence="2">CGMCC 1.15320</strain>
    </source>
</reference>
<feature type="domain" description="NADPH-dependent FMN reductase-like" evidence="1">
    <location>
        <begin position="5"/>
        <end position="148"/>
    </location>
</feature>
<dbReference type="InterPro" id="IPR050712">
    <property type="entry name" value="NAD(P)H-dep_reductase"/>
</dbReference>
<dbReference type="RefSeq" id="WP_188722773.1">
    <property type="nucleotide sequence ID" value="NZ_BMIF01000018.1"/>
</dbReference>
<dbReference type="EMBL" id="BMIF01000018">
    <property type="protein sequence ID" value="GGA80763.1"/>
    <property type="molecule type" value="Genomic_DNA"/>
</dbReference>
<reference evidence="2" key="2">
    <citation type="submission" date="2020-09" db="EMBL/GenBank/DDBJ databases">
        <authorList>
            <person name="Sun Q."/>
            <person name="Zhou Y."/>
        </authorList>
    </citation>
    <scope>NUCLEOTIDE SEQUENCE</scope>
    <source>
        <strain evidence="2">CGMCC 1.15320</strain>
    </source>
</reference>
<dbReference type="GO" id="GO:0016491">
    <property type="term" value="F:oxidoreductase activity"/>
    <property type="evidence" value="ECO:0007669"/>
    <property type="project" value="InterPro"/>
</dbReference>
<protein>
    <submittedName>
        <fullName evidence="2">FMN reductase</fullName>
    </submittedName>
</protein>
<accession>A0A916S2G6</accession>
<sequence length="189" mass="20976">MTQHKVGYFVGSLAKESINRKLAQALVKLAPPQLEMTEISFADLPLYTYDYDSDFPPVATAYKDALAVVDAVLFVTPEYNRSIPGGLKNAIDWASRPYGKNSFTRKPSAVIGTSPGAIGTAVAQQHLRSILSFCNSPQMNAPEAYIQFKPDLISDDSEVTVESTREFLRGFMHDFHVFITRVRSVLPQE</sequence>
<gene>
    <name evidence="2" type="ORF">GCM10011385_38760</name>
</gene>
<dbReference type="PANTHER" id="PTHR30543:SF21">
    <property type="entry name" value="NAD(P)H-DEPENDENT FMN REDUCTASE LOT6"/>
    <property type="match status" value="1"/>
</dbReference>
<dbReference type="PANTHER" id="PTHR30543">
    <property type="entry name" value="CHROMATE REDUCTASE"/>
    <property type="match status" value="1"/>
</dbReference>
<dbReference type="GO" id="GO:0010181">
    <property type="term" value="F:FMN binding"/>
    <property type="evidence" value="ECO:0007669"/>
    <property type="project" value="TreeGrafter"/>
</dbReference>
<dbReference type="SUPFAM" id="SSF52218">
    <property type="entry name" value="Flavoproteins"/>
    <property type="match status" value="1"/>
</dbReference>
<evidence type="ECO:0000259" key="1">
    <source>
        <dbReference type="Pfam" id="PF03358"/>
    </source>
</evidence>
<keyword evidence="3" id="KW-1185">Reference proteome</keyword>
<comment type="caution">
    <text evidence="2">The sequence shown here is derived from an EMBL/GenBank/DDBJ whole genome shotgun (WGS) entry which is preliminary data.</text>
</comment>
<dbReference type="AlphaFoldDB" id="A0A916S2G6"/>
<dbReference type="GO" id="GO:0005829">
    <property type="term" value="C:cytosol"/>
    <property type="evidence" value="ECO:0007669"/>
    <property type="project" value="TreeGrafter"/>
</dbReference>
<organism evidence="2 3">
    <name type="scientific">Nitratireductor aestuarii</name>
    <dbReference type="NCBI Taxonomy" id="1735103"/>
    <lineage>
        <taxon>Bacteria</taxon>
        <taxon>Pseudomonadati</taxon>
        <taxon>Pseudomonadota</taxon>
        <taxon>Alphaproteobacteria</taxon>
        <taxon>Hyphomicrobiales</taxon>
        <taxon>Phyllobacteriaceae</taxon>
        <taxon>Nitratireductor</taxon>
    </lineage>
</organism>
<dbReference type="Gene3D" id="3.40.50.360">
    <property type="match status" value="1"/>
</dbReference>
<dbReference type="InterPro" id="IPR005025">
    <property type="entry name" value="FMN_Rdtase-like_dom"/>
</dbReference>
<proteinExistence type="predicted"/>
<dbReference type="Pfam" id="PF03358">
    <property type="entry name" value="FMN_red"/>
    <property type="match status" value="1"/>
</dbReference>
<dbReference type="Proteomes" id="UP000636264">
    <property type="component" value="Unassembled WGS sequence"/>
</dbReference>
<evidence type="ECO:0000313" key="2">
    <source>
        <dbReference type="EMBL" id="GGA80763.1"/>
    </source>
</evidence>
<dbReference type="InterPro" id="IPR029039">
    <property type="entry name" value="Flavoprotein-like_sf"/>
</dbReference>